<proteinExistence type="inferred from homology"/>
<comment type="function">
    <text evidence="9">Catalyzes the transfer of a farnesyl moiety from farnesyl diphosphate to a cysteine at the fourth position from the C-terminus of several proteins. The beta subunit is responsible for peptide-binding.</text>
</comment>
<evidence type="ECO:0000256" key="9">
    <source>
        <dbReference type="RuleBase" id="RU365056"/>
    </source>
</evidence>
<evidence type="ECO:0000256" key="8">
    <source>
        <dbReference type="ARBA" id="ARBA00022833"/>
    </source>
</evidence>
<dbReference type="Proteomes" id="UP001465976">
    <property type="component" value="Unassembled WGS sequence"/>
</dbReference>
<dbReference type="InterPro" id="IPR045089">
    <property type="entry name" value="PGGT1B-like"/>
</dbReference>
<evidence type="ECO:0000256" key="6">
    <source>
        <dbReference type="ARBA" id="ARBA00022723"/>
    </source>
</evidence>
<evidence type="ECO:0000256" key="1">
    <source>
        <dbReference type="ARBA" id="ARBA00010497"/>
    </source>
</evidence>
<keyword evidence="8 9" id="KW-0862">Zinc</keyword>
<feature type="compositionally biased region" description="Acidic residues" evidence="10">
    <location>
        <begin position="337"/>
        <end position="350"/>
    </location>
</feature>
<evidence type="ECO:0000256" key="2">
    <source>
        <dbReference type="ARBA" id="ARBA00012702"/>
    </source>
</evidence>
<feature type="region of interest" description="Disordered" evidence="10">
    <location>
        <begin position="323"/>
        <end position="350"/>
    </location>
</feature>
<feature type="domain" description="Prenyltransferase alpha-alpha toroid" evidence="11">
    <location>
        <begin position="40"/>
        <end position="475"/>
    </location>
</feature>
<keyword evidence="5 9" id="KW-0808">Transferase</keyword>
<comment type="similarity">
    <text evidence="1 9">Belongs to the protein prenyltransferase subunit beta family.</text>
</comment>
<evidence type="ECO:0000313" key="13">
    <source>
        <dbReference type="Proteomes" id="UP001465976"/>
    </source>
</evidence>
<organism evidence="12 13">
    <name type="scientific">Marasmius crinis-equi</name>
    <dbReference type="NCBI Taxonomy" id="585013"/>
    <lineage>
        <taxon>Eukaryota</taxon>
        <taxon>Fungi</taxon>
        <taxon>Dikarya</taxon>
        <taxon>Basidiomycota</taxon>
        <taxon>Agaricomycotina</taxon>
        <taxon>Agaricomycetes</taxon>
        <taxon>Agaricomycetidae</taxon>
        <taxon>Agaricales</taxon>
        <taxon>Marasmiineae</taxon>
        <taxon>Marasmiaceae</taxon>
        <taxon>Marasmius</taxon>
    </lineage>
</organism>
<comment type="subunit">
    <text evidence="9">Heterodimer of an alpha and a beta subunit.</text>
</comment>
<comment type="catalytic activity">
    <reaction evidence="9">
        <text>L-cysteinyl-[protein] + (2E,6E)-farnesyl diphosphate = S-(2E,6E)-farnesyl-L-cysteinyl-[protein] + diphosphate</text>
        <dbReference type="Rhea" id="RHEA:13345"/>
        <dbReference type="Rhea" id="RHEA-COMP:10131"/>
        <dbReference type="Rhea" id="RHEA-COMP:11535"/>
        <dbReference type="ChEBI" id="CHEBI:29950"/>
        <dbReference type="ChEBI" id="CHEBI:33019"/>
        <dbReference type="ChEBI" id="CHEBI:86019"/>
        <dbReference type="ChEBI" id="CHEBI:175763"/>
    </reaction>
</comment>
<evidence type="ECO:0000259" key="11">
    <source>
        <dbReference type="Pfam" id="PF00432"/>
    </source>
</evidence>
<keyword evidence="7" id="KW-0677">Repeat</keyword>
<comment type="cofactor">
    <cofactor evidence="9">
        <name>Zn(2+)</name>
        <dbReference type="ChEBI" id="CHEBI:29105"/>
    </cofactor>
    <text evidence="9">Binds 1 zinc ion per subunit.</text>
</comment>
<accession>A0ABR3FVG5</accession>
<evidence type="ECO:0000256" key="5">
    <source>
        <dbReference type="ARBA" id="ARBA00022679"/>
    </source>
</evidence>
<protein>
    <recommendedName>
        <fullName evidence="3 9">Protein farnesyltransferase subunit beta</fullName>
        <shortName evidence="9">FTase-beta</shortName>
        <ecNumber evidence="2 9">2.5.1.58</ecNumber>
    </recommendedName>
</protein>
<dbReference type="InterPro" id="IPR001330">
    <property type="entry name" value="Prenyltrans"/>
</dbReference>
<dbReference type="GO" id="GO:0004660">
    <property type="term" value="F:protein farnesyltransferase activity"/>
    <property type="evidence" value="ECO:0007669"/>
    <property type="project" value="UniProtKB-EC"/>
</dbReference>
<dbReference type="SUPFAM" id="SSF48239">
    <property type="entry name" value="Terpenoid cyclases/Protein prenyltransferases"/>
    <property type="match status" value="1"/>
</dbReference>
<dbReference type="EC" id="2.5.1.58" evidence="2 9"/>
<dbReference type="Pfam" id="PF00432">
    <property type="entry name" value="Prenyltrans"/>
    <property type="match status" value="1"/>
</dbReference>
<evidence type="ECO:0000256" key="10">
    <source>
        <dbReference type="SAM" id="MobiDB-lite"/>
    </source>
</evidence>
<evidence type="ECO:0000256" key="7">
    <source>
        <dbReference type="ARBA" id="ARBA00022737"/>
    </source>
</evidence>
<dbReference type="EMBL" id="JBAHYK010000058">
    <property type="protein sequence ID" value="KAL0579495.1"/>
    <property type="molecule type" value="Genomic_DNA"/>
</dbReference>
<keyword evidence="6 9" id="KW-0479">Metal-binding</keyword>
<evidence type="ECO:0000256" key="4">
    <source>
        <dbReference type="ARBA" id="ARBA00022602"/>
    </source>
</evidence>
<dbReference type="CDD" id="cd02893">
    <property type="entry name" value="FTase"/>
    <property type="match status" value="1"/>
</dbReference>
<dbReference type="InterPro" id="IPR026872">
    <property type="entry name" value="FTB"/>
</dbReference>
<dbReference type="Gene3D" id="1.50.10.20">
    <property type="match status" value="1"/>
</dbReference>
<dbReference type="PANTHER" id="PTHR11774">
    <property type="entry name" value="GERANYLGERANYL TRANSFERASE TYPE BETA SUBUNIT"/>
    <property type="match status" value="1"/>
</dbReference>
<feature type="compositionally biased region" description="Basic and acidic residues" evidence="10">
    <location>
        <begin position="323"/>
        <end position="336"/>
    </location>
</feature>
<dbReference type="PANTHER" id="PTHR11774:SF6">
    <property type="entry name" value="PROTEIN FARNESYLTRANSFERASE SUBUNIT BETA"/>
    <property type="match status" value="1"/>
</dbReference>
<keyword evidence="13" id="KW-1185">Reference proteome</keyword>
<evidence type="ECO:0000313" key="12">
    <source>
        <dbReference type="EMBL" id="KAL0579495.1"/>
    </source>
</evidence>
<reference evidence="12 13" key="1">
    <citation type="submission" date="2024-02" db="EMBL/GenBank/DDBJ databases">
        <title>A draft genome for the cacao thread blight pathogen Marasmius crinis-equi.</title>
        <authorList>
            <person name="Cohen S.P."/>
            <person name="Baruah I.K."/>
            <person name="Amoako-Attah I."/>
            <person name="Bukari Y."/>
            <person name="Meinhardt L.W."/>
            <person name="Bailey B.A."/>
        </authorList>
    </citation>
    <scope>NUCLEOTIDE SEQUENCE [LARGE SCALE GENOMIC DNA]</scope>
    <source>
        <strain evidence="12 13">GH-76</strain>
    </source>
</reference>
<keyword evidence="4 9" id="KW-0637">Prenyltransferase</keyword>
<dbReference type="InterPro" id="IPR008930">
    <property type="entry name" value="Terpenoid_cyclase/PrenylTrfase"/>
</dbReference>
<gene>
    <name evidence="12" type="primary">RAM1</name>
    <name evidence="12" type="ORF">V5O48_002537</name>
</gene>
<sequence>MVRHTPNDSFPTSTSQLQFETEEVLAKHLPPADSTVKPALQRNSHLKFLVRLLTQGFPTRYVAQDASQPWLVYWILQAFSIMQVGMDPGNKRRAIDRILACQHPDGGFGGGPSHEAHLLPTYAAVCSLAIAGSPGENGGWDQIDRKKMYEFFMSLKQADGSFTVSRLGEVDVRGIYCLLAVATLLNLLTPELVDGTAAFIASCQTYEGGFACASFPFYTSESQTPSTLLSSPRPPLGEAHGGYTFCAVASWVLLQPFSSLQSQPASINTRNLLRWLVQMQGLDIELGGFRGRTNKLVDGCYAWWVGGCFSLLDGLDEIAERGPELQEPVHDEKAEDGAEDGNDWVDEDVDSDPWNTDALQEYVLYAAQHPAGGLRDKPPKSADAYHTLYCLSGLSAAQHKMKPESGHKKALEALWESNSDISFGLEGENEKKVLDDEIKKEVYTRALSWAEDLSKKRVIVGGEQNRLNATHPLFNLTVTHTDGVMAYFYGQPAPPSRARRTDQK</sequence>
<name>A0ABR3FVG5_9AGAR</name>
<evidence type="ECO:0000256" key="3">
    <source>
        <dbReference type="ARBA" id="ARBA00015798"/>
    </source>
</evidence>
<comment type="caution">
    <text evidence="12">The sequence shown here is derived from an EMBL/GenBank/DDBJ whole genome shotgun (WGS) entry which is preliminary data.</text>
</comment>